<feature type="region of interest" description="Disordered" evidence="1">
    <location>
        <begin position="24"/>
        <end position="101"/>
    </location>
</feature>
<dbReference type="EMBL" id="VDEP01000037">
    <property type="protein sequence ID" value="KAA1135898.1"/>
    <property type="molecule type" value="Genomic_DNA"/>
</dbReference>
<reference evidence="2 3" key="1">
    <citation type="submission" date="2019-05" db="EMBL/GenBank/DDBJ databases">
        <title>Emergence of the Ug99 lineage of the wheat stem rust pathogen through somatic hybridization.</title>
        <authorList>
            <person name="Li F."/>
            <person name="Upadhyaya N.M."/>
            <person name="Sperschneider J."/>
            <person name="Matny O."/>
            <person name="Nguyen-Phuc H."/>
            <person name="Mago R."/>
            <person name="Raley C."/>
            <person name="Miller M.E."/>
            <person name="Silverstein K.A.T."/>
            <person name="Henningsen E."/>
            <person name="Hirsch C.D."/>
            <person name="Visser B."/>
            <person name="Pretorius Z.A."/>
            <person name="Steffenson B.J."/>
            <person name="Schwessinger B."/>
            <person name="Dodds P.N."/>
            <person name="Figueroa M."/>
        </authorList>
    </citation>
    <scope>NUCLEOTIDE SEQUENCE [LARGE SCALE GENOMIC DNA]</scope>
    <source>
        <strain evidence="2 3">Ug99</strain>
    </source>
</reference>
<feature type="compositionally biased region" description="Polar residues" evidence="1">
    <location>
        <begin position="49"/>
        <end position="60"/>
    </location>
</feature>
<comment type="caution">
    <text evidence="2">The sequence shown here is derived from an EMBL/GenBank/DDBJ whole genome shotgun (WGS) entry which is preliminary data.</text>
</comment>
<accession>A0A5B0SD66</accession>
<evidence type="ECO:0000256" key="1">
    <source>
        <dbReference type="SAM" id="MobiDB-lite"/>
    </source>
</evidence>
<sequence>MLDIPGDGRGTLSREIVHRCLPVPARLSARSGGSQEQPLRKPRTHKPARSNQHSEQTTQPRRYYILPSAGKPVWSTEKEDEDRPDGDLTSQMGSIKAVISI</sequence>
<evidence type="ECO:0000313" key="2">
    <source>
        <dbReference type="EMBL" id="KAA1135898.1"/>
    </source>
</evidence>
<dbReference type="AlphaFoldDB" id="A0A5B0SD66"/>
<name>A0A5B0SD66_PUCGR</name>
<gene>
    <name evidence="2" type="primary">MON1_2</name>
    <name evidence="2" type="ORF">PGTUg99_031957</name>
</gene>
<proteinExistence type="predicted"/>
<evidence type="ECO:0000313" key="3">
    <source>
        <dbReference type="Proteomes" id="UP000325313"/>
    </source>
</evidence>
<dbReference type="Proteomes" id="UP000325313">
    <property type="component" value="Unassembled WGS sequence"/>
</dbReference>
<organism evidence="2 3">
    <name type="scientific">Puccinia graminis f. sp. tritici</name>
    <dbReference type="NCBI Taxonomy" id="56615"/>
    <lineage>
        <taxon>Eukaryota</taxon>
        <taxon>Fungi</taxon>
        <taxon>Dikarya</taxon>
        <taxon>Basidiomycota</taxon>
        <taxon>Pucciniomycotina</taxon>
        <taxon>Pucciniomycetes</taxon>
        <taxon>Pucciniales</taxon>
        <taxon>Pucciniaceae</taxon>
        <taxon>Puccinia</taxon>
    </lineage>
</organism>
<protein>
    <submittedName>
        <fullName evidence="2">Vacuolar fusion protein mon1</fullName>
    </submittedName>
</protein>